<organism evidence="1 2">
    <name type="scientific">Panagrolaimus sp. PS1159</name>
    <dbReference type="NCBI Taxonomy" id="55785"/>
    <lineage>
        <taxon>Eukaryota</taxon>
        <taxon>Metazoa</taxon>
        <taxon>Ecdysozoa</taxon>
        <taxon>Nematoda</taxon>
        <taxon>Chromadorea</taxon>
        <taxon>Rhabditida</taxon>
        <taxon>Tylenchina</taxon>
        <taxon>Panagrolaimomorpha</taxon>
        <taxon>Panagrolaimoidea</taxon>
        <taxon>Panagrolaimidae</taxon>
        <taxon>Panagrolaimus</taxon>
    </lineage>
</organism>
<protein>
    <submittedName>
        <fullName evidence="2">4-hydroxybenzoate polyprenyltransferase, mitochondrial</fullName>
    </submittedName>
</protein>
<proteinExistence type="predicted"/>
<evidence type="ECO:0000313" key="1">
    <source>
        <dbReference type="Proteomes" id="UP000887580"/>
    </source>
</evidence>
<evidence type="ECO:0000313" key="2">
    <source>
        <dbReference type="WBParaSite" id="PS1159_v2.g24010.t2"/>
    </source>
</evidence>
<accession>A0AC35G4Z5</accession>
<dbReference type="Proteomes" id="UP000887580">
    <property type="component" value="Unplaced"/>
</dbReference>
<dbReference type="WBParaSite" id="PS1159_v2.g24010.t2">
    <property type="protein sequence ID" value="PS1159_v2.g24010.t2"/>
    <property type="gene ID" value="PS1159_v2.g24010"/>
</dbReference>
<reference evidence="2" key="1">
    <citation type="submission" date="2022-11" db="UniProtKB">
        <authorList>
            <consortium name="WormBaseParasite"/>
        </authorList>
    </citation>
    <scope>IDENTIFICATION</scope>
</reference>
<name>A0AC35G4Z5_9BILA</name>
<sequence length="767" mass="88151">MFIQVFNLIAFMLTFYFTEGFNEAHIKVAKVLRITLLPHFIRCYRSFSSSFTTTATTLPYKKKLIRTSLPPMDARPGLKTYKLDTDAYWRIFTPELTNLVNTFKKYDYDLRIAGGAVRDLIMDIVPEDIDFASTATPPQMKEMFEKEHIRMLHKKGEEHGTITCRINEKQNFEVTTLRIDVVCDGRRAEVGFTHDWEADAFRRDLTVNSLYLDFEGIIYDYTGGKQDVDNRIIKFVGDAVSRIQEDYLRILRYFRFFGRIAATPTEHDPETIKAIIENKEGLKSVSGERIWAEFKRIVVGRYASEVIQVMLDECKLHPYLGLKEDVKLDKFTEIFDLSVQKNTEEARENRGEMLYFKNLLMDEFYLNGQSDFIMNRFRIMELMKYVDAYDLLQEFQEWQIPKMPLNGIHLMEAGVPKGKYFKYLLEYLYGIWKESQFTMTFEDLIQRKDDEFELPEDDPKLTNGPSAKRQRKNAIVEKAPLKTQPYLRLIRFDKPIGTLLLFWPASWAITLATPASSLPDLKIFAICATGAFLMRSAGCIINDLWDKDFDKRVERCATRPLASGELNTKQAIGLLAGLLTASLGCLFQLNVTTIAIGFSSIIPVILYPLAKRYTNWPQIVLGGTFNYGAIMGYTAVTNTFVPEAIIPLYLSAIFWTLHYDTIYAHQDKEDDIKIGVKSTALRLGEQTKTWLTAFSVGMITNLGIAGYVTDQTWPFFLAIAATSCHLGWQISTLQLNNRQDCWNKFTSNQWIGALIFSGLVIGTLLKE</sequence>